<name>A0A0P6VVM2_9HYPH</name>
<proteinExistence type="predicted"/>
<dbReference type="InterPro" id="IPR010282">
    <property type="entry name" value="Uncharacterised_HutD/Ves"/>
</dbReference>
<dbReference type="InterPro" id="IPR011051">
    <property type="entry name" value="RmlC_Cupin_sf"/>
</dbReference>
<dbReference type="Pfam" id="PF05962">
    <property type="entry name" value="HutD"/>
    <property type="match status" value="1"/>
</dbReference>
<reference evidence="1 2" key="2">
    <citation type="submission" date="2015-10" db="EMBL/GenBank/DDBJ databases">
        <title>Draft Genome Sequence of Prosthecomicrobium hirschii ATCC 27832.</title>
        <authorList>
            <person name="Daniel J."/>
            <person name="Givan S.A."/>
            <person name="Brun Y.V."/>
            <person name="Brown P.J."/>
        </authorList>
    </citation>
    <scope>NUCLEOTIDE SEQUENCE [LARGE SCALE GENOMIC DNA]</scope>
    <source>
        <strain evidence="1 2">16</strain>
    </source>
</reference>
<organism evidence="1 2">
    <name type="scientific">Prosthecodimorpha hirschii</name>
    <dbReference type="NCBI Taxonomy" id="665126"/>
    <lineage>
        <taxon>Bacteria</taxon>
        <taxon>Pseudomonadati</taxon>
        <taxon>Pseudomonadota</taxon>
        <taxon>Alphaproteobacteria</taxon>
        <taxon>Hyphomicrobiales</taxon>
        <taxon>Ancalomicrobiaceae</taxon>
        <taxon>Prosthecodimorpha</taxon>
    </lineage>
</organism>
<gene>
    <name evidence="1" type="ORF">ABB55_00815</name>
</gene>
<dbReference type="CDD" id="cd20293">
    <property type="entry name" value="cupin_HutD_N"/>
    <property type="match status" value="1"/>
</dbReference>
<sequence length="189" mass="19716">MSRPVLLPAAARVPKPWKNGGGVTTEIAVSPDGAGLDDFDWRLSAAEVASDGPFSTFPGIDRIIGILSGDGLILTVEGIGTVRLDRGSDPFAFPGDAPTVGRLAGGPVTDLNLMVRRGHAARLERIDLASGTQLTSGPGLLLWQTGGGTVTVEDRVERLGPMDALLLPDRVTFRADPDTPGILWLATVA</sequence>
<dbReference type="PANTHER" id="PTHR37943:SF1">
    <property type="entry name" value="PROTEIN VES"/>
    <property type="match status" value="1"/>
</dbReference>
<dbReference type="InterPro" id="IPR014710">
    <property type="entry name" value="RmlC-like_jellyroll"/>
</dbReference>
<dbReference type="PANTHER" id="PTHR37943">
    <property type="entry name" value="PROTEIN VES"/>
    <property type="match status" value="1"/>
</dbReference>
<dbReference type="STRING" id="665126.ABB55_00815"/>
<evidence type="ECO:0008006" key="3">
    <source>
        <dbReference type="Google" id="ProtNLM"/>
    </source>
</evidence>
<dbReference type="AlphaFoldDB" id="A0A0P6VVM2"/>
<dbReference type="Proteomes" id="UP000048984">
    <property type="component" value="Unassembled WGS sequence"/>
</dbReference>
<dbReference type="Gene3D" id="2.60.120.10">
    <property type="entry name" value="Jelly Rolls"/>
    <property type="match status" value="1"/>
</dbReference>
<evidence type="ECO:0000313" key="2">
    <source>
        <dbReference type="Proteomes" id="UP000048984"/>
    </source>
</evidence>
<comment type="caution">
    <text evidence="1">The sequence shown here is derived from an EMBL/GenBank/DDBJ whole genome shotgun (WGS) entry which is preliminary data.</text>
</comment>
<protein>
    <recommendedName>
        <fullName evidence="3">HutD-family protein</fullName>
    </recommendedName>
</protein>
<keyword evidence="2" id="KW-1185">Reference proteome</keyword>
<evidence type="ECO:0000313" key="1">
    <source>
        <dbReference type="EMBL" id="KPL50944.1"/>
    </source>
</evidence>
<reference evidence="1 2" key="1">
    <citation type="submission" date="2015-09" db="EMBL/GenBank/DDBJ databases">
        <authorList>
            <person name="Jackson K.R."/>
            <person name="Lunt B.L."/>
            <person name="Fisher J.N.B."/>
            <person name="Gardner A.V."/>
            <person name="Bailey M.E."/>
            <person name="Deus L.M."/>
            <person name="Earl A.S."/>
            <person name="Gibby P.D."/>
            <person name="Hartmann K.A."/>
            <person name="Liu J.E."/>
            <person name="Manci A.M."/>
            <person name="Nielsen D.A."/>
            <person name="Solomon M.B."/>
            <person name="Breakwell D.P."/>
            <person name="Burnett S.H."/>
            <person name="Grose J.H."/>
        </authorList>
    </citation>
    <scope>NUCLEOTIDE SEQUENCE [LARGE SCALE GENOMIC DNA]</scope>
    <source>
        <strain evidence="1 2">16</strain>
    </source>
</reference>
<dbReference type="SUPFAM" id="SSF51182">
    <property type="entry name" value="RmlC-like cupins"/>
    <property type="match status" value="1"/>
</dbReference>
<dbReference type="EMBL" id="LJYW01000001">
    <property type="protein sequence ID" value="KPL50944.1"/>
    <property type="molecule type" value="Genomic_DNA"/>
</dbReference>
<accession>A0A0P6VVM2</accession>